<proteinExistence type="predicted"/>
<sequence>MIIFLLCINVRRGFSYSYNNIAINYIVMIVVILKLVEIIISIIIKTILKFKAKIEKICEDSNEKNN</sequence>
<dbReference type="KEGG" id="csep:CP523_13620"/>
<keyword evidence="1" id="KW-0472">Membrane</keyword>
<evidence type="ECO:0000313" key="3">
    <source>
        <dbReference type="Proteomes" id="UP000280586"/>
    </source>
</evidence>
<dbReference type="Proteomes" id="UP000280586">
    <property type="component" value="Chromosome"/>
</dbReference>
<protein>
    <submittedName>
        <fullName evidence="2">Uncharacterized protein</fullName>
    </submittedName>
</protein>
<reference evidence="2 3" key="1">
    <citation type="submission" date="2017-09" db="EMBL/GenBank/DDBJ databases">
        <authorList>
            <person name="Thomas P."/>
            <person name="Seyboldt C."/>
        </authorList>
    </citation>
    <scope>NUCLEOTIDE SEQUENCE [LARGE SCALE GENOMIC DNA]</scope>
    <source>
        <strain evidence="2 3">DSM 7534</strain>
    </source>
</reference>
<evidence type="ECO:0000256" key="1">
    <source>
        <dbReference type="SAM" id="Phobius"/>
    </source>
</evidence>
<dbReference type="EMBL" id="CP023671">
    <property type="protein sequence ID" value="AYE35383.1"/>
    <property type="molecule type" value="Genomic_DNA"/>
</dbReference>
<evidence type="ECO:0000313" key="2">
    <source>
        <dbReference type="EMBL" id="AYE35383.1"/>
    </source>
</evidence>
<feature type="transmembrane region" description="Helical" evidence="1">
    <location>
        <begin position="22"/>
        <end position="44"/>
    </location>
</feature>
<organism evidence="2 3">
    <name type="scientific">Clostridium septicum</name>
    <dbReference type="NCBI Taxonomy" id="1504"/>
    <lineage>
        <taxon>Bacteria</taxon>
        <taxon>Bacillati</taxon>
        <taxon>Bacillota</taxon>
        <taxon>Clostridia</taxon>
        <taxon>Eubacteriales</taxon>
        <taxon>Clostridiaceae</taxon>
        <taxon>Clostridium</taxon>
    </lineage>
</organism>
<keyword evidence="1" id="KW-0812">Transmembrane</keyword>
<dbReference type="AlphaFoldDB" id="A0A9N7JMB9"/>
<gene>
    <name evidence="2" type="ORF">CP523_13620</name>
</gene>
<name>A0A9N7JMB9_CLOSE</name>
<accession>A0A9N7JMB9</accession>
<keyword evidence="1" id="KW-1133">Transmembrane helix</keyword>